<dbReference type="SUPFAM" id="SSF140996">
    <property type="entry name" value="Hermes dimerisation domain"/>
    <property type="match status" value="1"/>
</dbReference>
<dbReference type="GO" id="GO:0005634">
    <property type="term" value="C:nucleus"/>
    <property type="evidence" value="ECO:0007669"/>
    <property type="project" value="UniProtKB-SubCell"/>
</dbReference>
<evidence type="ECO:0000256" key="1">
    <source>
        <dbReference type="ARBA" id="ARBA00004123"/>
    </source>
</evidence>
<name>A0AAQ3NNW6_VIGMU</name>
<organism evidence="8 9">
    <name type="scientific">Vigna mungo</name>
    <name type="common">Black gram</name>
    <name type="synonym">Phaseolus mungo</name>
    <dbReference type="NCBI Taxonomy" id="3915"/>
    <lineage>
        <taxon>Eukaryota</taxon>
        <taxon>Viridiplantae</taxon>
        <taxon>Streptophyta</taxon>
        <taxon>Embryophyta</taxon>
        <taxon>Tracheophyta</taxon>
        <taxon>Spermatophyta</taxon>
        <taxon>Magnoliopsida</taxon>
        <taxon>eudicotyledons</taxon>
        <taxon>Gunneridae</taxon>
        <taxon>Pentapetalae</taxon>
        <taxon>rosids</taxon>
        <taxon>fabids</taxon>
        <taxon>Fabales</taxon>
        <taxon>Fabaceae</taxon>
        <taxon>Papilionoideae</taxon>
        <taxon>50 kb inversion clade</taxon>
        <taxon>NPAAA clade</taxon>
        <taxon>indigoferoid/millettioid clade</taxon>
        <taxon>Phaseoleae</taxon>
        <taxon>Vigna</taxon>
    </lineage>
</organism>
<evidence type="ECO:0000256" key="5">
    <source>
        <dbReference type="ARBA" id="ARBA00023242"/>
    </source>
</evidence>
<gene>
    <name evidence="8" type="ORF">V8G54_011305</name>
</gene>
<feature type="region of interest" description="Disordered" evidence="6">
    <location>
        <begin position="280"/>
        <end position="299"/>
    </location>
</feature>
<dbReference type="EMBL" id="CP144697">
    <property type="protein sequence ID" value="WVZ13739.1"/>
    <property type="molecule type" value="Genomic_DNA"/>
</dbReference>
<evidence type="ECO:0000256" key="4">
    <source>
        <dbReference type="ARBA" id="ARBA00022833"/>
    </source>
</evidence>
<proteinExistence type="predicted"/>
<evidence type="ECO:0000256" key="6">
    <source>
        <dbReference type="SAM" id="MobiDB-lite"/>
    </source>
</evidence>
<dbReference type="PANTHER" id="PTHR46481">
    <property type="entry name" value="ZINC FINGER BED DOMAIN-CONTAINING PROTEIN 4"/>
    <property type="match status" value="1"/>
</dbReference>
<dbReference type="PANTHER" id="PTHR46481:SF10">
    <property type="entry name" value="ZINC FINGER BED DOMAIN-CONTAINING PROTEIN 39"/>
    <property type="match status" value="1"/>
</dbReference>
<keyword evidence="5" id="KW-0539">Nucleus</keyword>
<comment type="subcellular location">
    <subcellularLocation>
        <location evidence="1">Nucleus</location>
    </subcellularLocation>
</comment>
<feature type="domain" description="HAT C-terminal dimerisation" evidence="7">
    <location>
        <begin position="314"/>
        <end position="345"/>
    </location>
</feature>
<evidence type="ECO:0000259" key="7">
    <source>
        <dbReference type="Pfam" id="PF05699"/>
    </source>
</evidence>
<keyword evidence="3" id="KW-0863">Zinc-finger</keyword>
<dbReference type="InterPro" id="IPR012337">
    <property type="entry name" value="RNaseH-like_sf"/>
</dbReference>
<accession>A0AAQ3NNW6</accession>
<evidence type="ECO:0000256" key="3">
    <source>
        <dbReference type="ARBA" id="ARBA00022771"/>
    </source>
</evidence>
<evidence type="ECO:0000313" key="9">
    <source>
        <dbReference type="Proteomes" id="UP001374535"/>
    </source>
</evidence>
<evidence type="ECO:0000256" key="2">
    <source>
        <dbReference type="ARBA" id="ARBA00022723"/>
    </source>
</evidence>
<dbReference type="AlphaFoldDB" id="A0AAQ3NNW6"/>
<keyword evidence="4" id="KW-0862">Zinc</keyword>
<reference evidence="8 9" key="1">
    <citation type="journal article" date="2023" name="Life. Sci Alliance">
        <title>Evolutionary insights into 3D genome organization and epigenetic landscape of Vigna mungo.</title>
        <authorList>
            <person name="Junaid A."/>
            <person name="Singh B."/>
            <person name="Bhatia S."/>
        </authorList>
    </citation>
    <scope>NUCLEOTIDE SEQUENCE [LARGE SCALE GENOMIC DNA]</scope>
    <source>
        <strain evidence="8">Urdbean</strain>
    </source>
</reference>
<protein>
    <recommendedName>
        <fullName evidence="7">HAT C-terminal dimerisation domain-containing protein</fullName>
    </recommendedName>
</protein>
<dbReference type="Proteomes" id="UP001374535">
    <property type="component" value="Chromosome 4"/>
</dbReference>
<sequence>MRNNLTRCKENPNRESFKRQRLLPSTIEVSVSSSPTISKFDQNASRMKLVKMFVKSELSFRFVKNEDFCDFVWSLQPQFEVSSRTTLRREMWELYEEEKEKLKMFLSKQWELIAKHVEACLNNWELKRVLSITVDNATTNDVGDGLKEIKDSISKIRSVVKAYVEQEGISYKDEDWEYERSILPFLKMFYDSTLRISDSSYVTSHMYMKQVFGISKRIRQYSKSSDVSIKLMAMRMKGKSKLDFLNYFIDYLFESSMASELKSKLFSSLKTLYEQYQGIEEGSQSSQQESQLDDDDDDDDSHGMSFYLRATGFNSTRFPILANMAREVLVIPISTVASECAFNKEEERLALIVVA</sequence>
<dbReference type="InterPro" id="IPR052035">
    <property type="entry name" value="ZnF_BED_domain_contain"/>
</dbReference>
<dbReference type="InterPro" id="IPR008906">
    <property type="entry name" value="HATC_C_dom"/>
</dbReference>
<dbReference type="SUPFAM" id="SSF53098">
    <property type="entry name" value="Ribonuclease H-like"/>
    <property type="match status" value="1"/>
</dbReference>
<dbReference type="GO" id="GO:0046983">
    <property type="term" value="F:protein dimerization activity"/>
    <property type="evidence" value="ECO:0007669"/>
    <property type="project" value="InterPro"/>
</dbReference>
<keyword evidence="9" id="KW-1185">Reference proteome</keyword>
<dbReference type="Pfam" id="PF05699">
    <property type="entry name" value="Dimer_Tnp_hAT"/>
    <property type="match status" value="1"/>
</dbReference>
<evidence type="ECO:0000313" key="8">
    <source>
        <dbReference type="EMBL" id="WVZ13739.1"/>
    </source>
</evidence>
<dbReference type="GO" id="GO:0008270">
    <property type="term" value="F:zinc ion binding"/>
    <property type="evidence" value="ECO:0007669"/>
    <property type="project" value="UniProtKB-KW"/>
</dbReference>
<keyword evidence="2" id="KW-0479">Metal-binding</keyword>